<reference evidence="3 4" key="1">
    <citation type="submission" date="2016-12" db="EMBL/GenBank/DDBJ databases">
        <authorList>
            <person name="Song W.-J."/>
            <person name="Kurnit D.M."/>
        </authorList>
    </citation>
    <scope>NUCLEOTIDE SEQUENCE [LARGE SCALE GENOMIC DNA]</scope>
    <source>
        <strain evidence="3 4">175</strain>
    </source>
</reference>
<keyword evidence="4" id="KW-1185">Reference proteome</keyword>
<comment type="similarity">
    <text evidence="1 2">Belongs to the TelA family.</text>
</comment>
<evidence type="ECO:0000256" key="1">
    <source>
        <dbReference type="ARBA" id="ARBA00005541"/>
    </source>
</evidence>
<accession>A0A1Y6CW30</accession>
<protein>
    <submittedName>
        <fullName evidence="3">Uncharacterized conserved protein YaaN involved in tellurite resistance</fullName>
    </submittedName>
</protein>
<evidence type="ECO:0000256" key="2">
    <source>
        <dbReference type="PIRNR" id="PIRNR026508"/>
    </source>
</evidence>
<organism evidence="3 4">
    <name type="scientific">Methylomagnum ishizawai</name>
    <dbReference type="NCBI Taxonomy" id="1760988"/>
    <lineage>
        <taxon>Bacteria</taxon>
        <taxon>Pseudomonadati</taxon>
        <taxon>Pseudomonadota</taxon>
        <taxon>Gammaproteobacteria</taxon>
        <taxon>Methylococcales</taxon>
        <taxon>Methylococcaceae</taxon>
        <taxon>Methylomagnum</taxon>
    </lineage>
</organism>
<sequence>MSATIELTPPETLTPPAAVAPVEKEQAAGMVKLEPAKFQELDKKVEDFVNIILNEQVQSEAFKAKISGVHTLANDEIRAAAGISNRLLDKPMQAMNTGLFDEGSAISKSLLDLRVRIEALDPVKQGNLLEPRKLLGFIPMGTKVQDYFRQYQSAQTHLNAILESLYHGQDELRKDNAAVEEEKANAWRIMERLEQYVYVGKKIDAAISAKLAEIEGQDPEKARVVKEELLFYVRQKVQDLLTQLAVTIQGYLAMDMIRKNNLELIKGVDRATTTTISALRTAVIVAQALANQKLVLDQIGALNATTSGMIESTSALLKQQAGRVHEQASSAAVSLDKLKLAFQNIYDTMDMVSSYKVKALENMQKTVDVLGAEVEKSKSYLDRTRQETVRQVSATLTTASGDEIRL</sequence>
<dbReference type="STRING" id="1760988.SAMN02949497_1766"/>
<dbReference type="InterPro" id="IPR008863">
    <property type="entry name" value="Toxic_anion-R_TelA"/>
</dbReference>
<dbReference type="PIRSF" id="PIRSF026508">
    <property type="entry name" value="TelA"/>
    <property type="match status" value="1"/>
</dbReference>
<proteinExistence type="inferred from homology"/>
<dbReference type="OrthoDB" id="1654346at2"/>
<gene>
    <name evidence="3" type="ORF">SAMN02949497_1766</name>
</gene>
<dbReference type="PANTHER" id="PTHR38432:SF1">
    <property type="entry name" value="TELA-LIKE PROTEIN SAOUHSC_01408"/>
    <property type="match status" value="1"/>
</dbReference>
<dbReference type="EMBL" id="FXAM01000001">
    <property type="protein sequence ID" value="SMF94450.1"/>
    <property type="molecule type" value="Genomic_DNA"/>
</dbReference>
<dbReference type="AlphaFoldDB" id="A0A1Y6CW30"/>
<evidence type="ECO:0000313" key="3">
    <source>
        <dbReference type="EMBL" id="SMF94450.1"/>
    </source>
</evidence>
<dbReference type="PANTHER" id="PTHR38432">
    <property type="entry name" value="TELA-LIKE PROTEIN SAOUHSC_01408"/>
    <property type="match status" value="1"/>
</dbReference>
<evidence type="ECO:0000313" key="4">
    <source>
        <dbReference type="Proteomes" id="UP000192923"/>
    </source>
</evidence>
<dbReference type="RefSeq" id="WP_085211842.1">
    <property type="nucleotide sequence ID" value="NZ_FXAM01000001.1"/>
</dbReference>
<dbReference type="Proteomes" id="UP000192923">
    <property type="component" value="Unassembled WGS sequence"/>
</dbReference>
<name>A0A1Y6CW30_9GAMM</name>
<dbReference type="Pfam" id="PF05816">
    <property type="entry name" value="TelA"/>
    <property type="match status" value="1"/>
</dbReference>